<evidence type="ECO:0000256" key="4">
    <source>
        <dbReference type="ARBA" id="ARBA00022737"/>
    </source>
</evidence>
<evidence type="ECO:0000313" key="11">
    <source>
        <dbReference type="EMBL" id="KAA8588878.1"/>
    </source>
</evidence>
<keyword evidence="6" id="KW-0472">Membrane</keyword>
<dbReference type="GO" id="GO:0140036">
    <property type="term" value="F:ubiquitin-modified protein reader activity"/>
    <property type="evidence" value="ECO:0007669"/>
    <property type="project" value="UniProtKB-ARBA"/>
</dbReference>
<dbReference type="InterPro" id="IPR036770">
    <property type="entry name" value="Ankyrin_rpt-contain_sf"/>
</dbReference>
<dbReference type="InterPro" id="IPR002110">
    <property type="entry name" value="Ankyrin_rpt"/>
</dbReference>
<keyword evidence="3" id="KW-1003">Cell membrane</keyword>
<dbReference type="InterPro" id="IPR055285">
    <property type="entry name" value="ANKRD13_C"/>
</dbReference>
<dbReference type="Gene3D" id="1.25.40.20">
    <property type="entry name" value="Ankyrin repeat-containing domain"/>
    <property type="match status" value="1"/>
</dbReference>
<dbReference type="GO" id="GO:0048471">
    <property type="term" value="C:perinuclear region of cytoplasm"/>
    <property type="evidence" value="ECO:0007669"/>
    <property type="project" value="UniProtKB-ARBA"/>
</dbReference>
<evidence type="ECO:0000313" key="12">
    <source>
        <dbReference type="Proteomes" id="UP000327493"/>
    </source>
</evidence>
<dbReference type="Pfam" id="PF11904">
    <property type="entry name" value="ANKRD13_C"/>
    <property type="match status" value="2"/>
</dbReference>
<protein>
    <recommendedName>
        <fullName evidence="10">Ankyrin repeat domain-containing protein</fullName>
    </recommendedName>
</protein>
<evidence type="ECO:0000256" key="2">
    <source>
        <dbReference type="ARBA" id="ARBA00004603"/>
    </source>
</evidence>
<accession>A0A5J5D2C1</accession>
<dbReference type="PANTHER" id="PTHR12447:SF2">
    <property type="entry name" value="ANKYRIN REPEAT DOMAIN-CONTAINING PROTEIN 13D"/>
    <property type="match status" value="1"/>
</dbReference>
<feature type="region of interest" description="Disordered" evidence="9">
    <location>
        <begin position="492"/>
        <end position="523"/>
    </location>
</feature>
<feature type="region of interest" description="Disordered" evidence="9">
    <location>
        <begin position="385"/>
        <end position="431"/>
    </location>
</feature>
<evidence type="ECO:0000256" key="1">
    <source>
        <dbReference type="ARBA" id="ARBA00004236"/>
    </source>
</evidence>
<dbReference type="Gene3D" id="6.10.140.100">
    <property type="match status" value="1"/>
</dbReference>
<dbReference type="PROSITE" id="PS50297">
    <property type="entry name" value="ANK_REP_REGION"/>
    <property type="match status" value="1"/>
</dbReference>
<feature type="domain" description="Ankyrin repeat" evidence="10">
    <location>
        <begin position="153"/>
        <end position="244"/>
    </location>
</feature>
<dbReference type="InterPro" id="IPR021832">
    <property type="entry name" value="ANKRD13"/>
</dbReference>
<sequence length="650" mass="72613">MAQEAFPLHFLVWNNQYLELDRELQKKEQDVERLDPRGRTPLELAVCLGHLESTRVLLRHSADPTHNNAQGWAILQDAVSTGDPELVQLVLQYRDYKRATERLAGIPELLSKLRQARDFYVEMKWEFTSWVPLVSKVCPSDVYRVWKSGSCLRVDTTLLGFEHMTWLKGRRSYIFKGGDEGAVVMEVDHEKQVVYTEPLVLSPRDAPSLLAAMQPSQENTAQRLTSPIVSTHLNTRNIAFERQESGAGVLRRVRWSAGSKTPLQSFLGIAEQHTAHNGSNMSQCASPHNPTAITAEEYFNPEFNLNSRDIGRPVELTSKVQKFKATLWLSESHPLSLAEQVTPIIDLMAISNAHFAKLQIPLFHVLNARVTFSNLCGCDEPVSSVTVHTTEGPEEAGQTPPPLHCEVDPSVFEPPADYTTLGPGRSEPMRDEDDNLLQFAIQQSLLDAGTESDQVTIWEALTNSRPVPPSPLYEEDSQLERAIQESLSISLASREGEDSADPSQPASVSPSVPTTNSPLSYSTVTNPQLSGHFGVASSFDEQLRIAMEISCREQEEMDRKQKEEEDELERILQLSLTENQWYISDRPGCQLSESQGVVVGQSGRAEDDASILGVCLQHLLSLLPSHAIETSAGIKVMEEWRRKRACNENM</sequence>
<keyword evidence="12" id="KW-1185">Reference proteome</keyword>
<comment type="function">
    <text evidence="7">Ubiquitin-binding protein that specifically recognizes and binds 'Lys-63'-linked ubiquitin. Does not bind 'Lys-48'-linked ubiquitin. Positively regulates the internalization of ligand-activated EGFR by binding to the Ub moiety of ubiquitinated EGFR at the cell membrane.</text>
</comment>
<dbReference type="Pfam" id="PF12796">
    <property type="entry name" value="Ank_2"/>
    <property type="match status" value="1"/>
</dbReference>
<dbReference type="SMART" id="SM00726">
    <property type="entry name" value="UIM"/>
    <property type="match status" value="4"/>
</dbReference>
<dbReference type="Proteomes" id="UP000327493">
    <property type="component" value="Chromosome 10"/>
</dbReference>
<feature type="repeat" description="ANK" evidence="8">
    <location>
        <begin position="37"/>
        <end position="69"/>
    </location>
</feature>
<dbReference type="InterPro" id="IPR003903">
    <property type="entry name" value="UIM_dom"/>
</dbReference>
<feature type="compositionally biased region" description="Low complexity" evidence="9">
    <location>
        <begin position="501"/>
        <end position="520"/>
    </location>
</feature>
<organism evidence="11 12">
    <name type="scientific">Etheostoma spectabile</name>
    <name type="common">orangethroat darter</name>
    <dbReference type="NCBI Taxonomy" id="54343"/>
    <lineage>
        <taxon>Eukaryota</taxon>
        <taxon>Metazoa</taxon>
        <taxon>Chordata</taxon>
        <taxon>Craniata</taxon>
        <taxon>Vertebrata</taxon>
        <taxon>Euteleostomi</taxon>
        <taxon>Actinopterygii</taxon>
        <taxon>Neopterygii</taxon>
        <taxon>Teleostei</taxon>
        <taxon>Neoteleostei</taxon>
        <taxon>Acanthomorphata</taxon>
        <taxon>Eupercaria</taxon>
        <taxon>Perciformes</taxon>
        <taxon>Percoidei</taxon>
        <taxon>Percidae</taxon>
        <taxon>Etheostomatinae</taxon>
        <taxon>Etheostoma</taxon>
    </lineage>
</organism>
<dbReference type="Pfam" id="PF23625">
    <property type="entry name" value="UIM_2"/>
    <property type="match status" value="4"/>
</dbReference>
<evidence type="ECO:0000256" key="3">
    <source>
        <dbReference type="ARBA" id="ARBA00022475"/>
    </source>
</evidence>
<evidence type="ECO:0000256" key="6">
    <source>
        <dbReference type="ARBA" id="ARBA00023136"/>
    </source>
</evidence>
<evidence type="ECO:0000256" key="5">
    <source>
        <dbReference type="ARBA" id="ARBA00022753"/>
    </source>
</evidence>
<dbReference type="GO" id="GO:0005886">
    <property type="term" value="C:plasma membrane"/>
    <property type="evidence" value="ECO:0007669"/>
    <property type="project" value="UniProtKB-SubCell"/>
</dbReference>
<comment type="caution">
    <text evidence="11">The sequence shown here is derived from an EMBL/GenBank/DDBJ whole genome shotgun (WGS) entry which is preliminary data.</text>
</comment>
<dbReference type="SMART" id="SM00248">
    <property type="entry name" value="ANK"/>
    <property type="match status" value="2"/>
</dbReference>
<keyword evidence="5" id="KW-0967">Endosome</keyword>
<feature type="domain" description="Ankyrin repeat" evidence="10">
    <location>
        <begin position="257"/>
        <end position="419"/>
    </location>
</feature>
<keyword evidence="4" id="KW-0677">Repeat</keyword>
<evidence type="ECO:0000259" key="10">
    <source>
        <dbReference type="Pfam" id="PF11904"/>
    </source>
</evidence>
<gene>
    <name evidence="11" type="ORF">FQN60_010223</name>
</gene>
<dbReference type="PROSITE" id="PS50088">
    <property type="entry name" value="ANK_REPEAT"/>
    <property type="match status" value="1"/>
</dbReference>
<dbReference type="EMBL" id="VOFY01000010">
    <property type="protein sequence ID" value="KAA8588878.1"/>
    <property type="molecule type" value="Genomic_DNA"/>
</dbReference>
<evidence type="ECO:0000256" key="9">
    <source>
        <dbReference type="SAM" id="MobiDB-lite"/>
    </source>
</evidence>
<keyword evidence="8" id="KW-0040">ANK repeat</keyword>
<dbReference type="AlphaFoldDB" id="A0A5J5D2C1"/>
<name>A0A5J5D2C1_9PERO</name>
<dbReference type="PANTHER" id="PTHR12447">
    <property type="entry name" value="ANKYRIN REPEAT DOMAIN-CONTAINING PROTEIN 13"/>
    <property type="match status" value="1"/>
</dbReference>
<dbReference type="SUPFAM" id="SSF48403">
    <property type="entry name" value="Ankyrin repeat"/>
    <property type="match status" value="1"/>
</dbReference>
<comment type="subcellular location">
    <subcellularLocation>
        <location evidence="1">Cell membrane</location>
    </subcellularLocation>
    <subcellularLocation>
        <location evidence="2">Late endosome</location>
    </subcellularLocation>
</comment>
<evidence type="ECO:0000256" key="7">
    <source>
        <dbReference type="ARBA" id="ARBA00024956"/>
    </source>
</evidence>
<feature type="non-terminal residue" evidence="11">
    <location>
        <position position="650"/>
    </location>
</feature>
<dbReference type="FunFam" id="1.25.40.20:FF:000057">
    <property type="entry name" value="Ankyrin repeat domain-containing protein 13B"/>
    <property type="match status" value="1"/>
</dbReference>
<dbReference type="GO" id="GO:0005770">
    <property type="term" value="C:late endosome"/>
    <property type="evidence" value="ECO:0007669"/>
    <property type="project" value="UniProtKB-SubCell"/>
</dbReference>
<dbReference type="GO" id="GO:0002091">
    <property type="term" value="P:negative regulation of receptor internalization"/>
    <property type="evidence" value="ECO:0007669"/>
    <property type="project" value="UniProtKB-ARBA"/>
</dbReference>
<proteinExistence type="predicted"/>
<evidence type="ECO:0000256" key="8">
    <source>
        <dbReference type="PROSITE-ProRule" id="PRU00023"/>
    </source>
</evidence>
<reference evidence="11 12" key="1">
    <citation type="submission" date="2019-08" db="EMBL/GenBank/DDBJ databases">
        <title>A chromosome-level genome assembly, high-density linkage maps, and genome scans reveal the genomic architecture of hybrid incompatibilities underlying speciation via character displacement in darters (Percidae: Etheostominae).</title>
        <authorList>
            <person name="Moran R.L."/>
            <person name="Catchen J.M."/>
            <person name="Fuller R.C."/>
        </authorList>
    </citation>
    <scope>NUCLEOTIDE SEQUENCE [LARGE SCALE GENOMIC DNA]</scope>
    <source>
        <strain evidence="11">EspeVRDwgs_2016</strain>
        <tissue evidence="11">Muscle</tissue>
    </source>
</reference>